<sequence>MLAWLFLTGAIVLEVAATLSLRASDGLSRWPWLIPTGIGYLGAFGLLAQVLKMGLPVGVAYGVWAAAGVALTALLGWLIFKEPLTWPMLIGILLVIAGVLLIETGQQSNSH</sequence>
<dbReference type="GO" id="GO:0015199">
    <property type="term" value="F:amino-acid betaine transmembrane transporter activity"/>
    <property type="evidence" value="ECO:0007669"/>
    <property type="project" value="TreeGrafter"/>
</dbReference>
<dbReference type="GO" id="GO:0031460">
    <property type="term" value="P:glycine betaine transport"/>
    <property type="evidence" value="ECO:0007669"/>
    <property type="project" value="TreeGrafter"/>
</dbReference>
<dbReference type="PANTHER" id="PTHR30561:SF1">
    <property type="entry name" value="MULTIDRUG TRANSPORTER EMRE"/>
    <property type="match status" value="1"/>
</dbReference>
<dbReference type="SUPFAM" id="SSF103481">
    <property type="entry name" value="Multidrug resistance efflux transporter EmrE"/>
    <property type="match status" value="1"/>
</dbReference>
<dbReference type="InterPro" id="IPR037185">
    <property type="entry name" value="EmrE-like"/>
</dbReference>
<dbReference type="Pfam" id="PF00893">
    <property type="entry name" value="Multi_Drug_Res"/>
    <property type="match status" value="1"/>
</dbReference>
<evidence type="ECO:0000256" key="2">
    <source>
        <dbReference type="ARBA" id="ARBA00022448"/>
    </source>
</evidence>
<reference evidence="9 10" key="1">
    <citation type="journal article" date="2015" name="Genome Announc.">
        <title>Complete Genome Sequencing of Protease-Producing Novel Arthrobacter sp. Strain IHBB 11108 Using PacBio Single-Molecule Real-Time Sequencing Technology.</title>
        <authorList>
            <person name="Kiran S."/>
            <person name="Swarnkar M.K."/>
            <person name="Pal M."/>
            <person name="Thakur R."/>
            <person name="Tewari R."/>
            <person name="Singh A.K."/>
            <person name="Gulati A."/>
        </authorList>
    </citation>
    <scope>NUCLEOTIDE SEQUENCE [LARGE SCALE GENOMIC DNA]</scope>
    <source>
        <strain evidence="9 10">IHBB 11108</strain>
    </source>
</reference>
<evidence type="ECO:0000256" key="8">
    <source>
        <dbReference type="SAM" id="Phobius"/>
    </source>
</evidence>
<evidence type="ECO:0000256" key="4">
    <source>
        <dbReference type="ARBA" id="ARBA00022692"/>
    </source>
</evidence>
<evidence type="ECO:0000256" key="6">
    <source>
        <dbReference type="ARBA" id="ARBA00023136"/>
    </source>
</evidence>
<dbReference type="KEGG" id="ari:UM93_13235"/>
<name>A0A0D4C1E5_9MICC</name>
<evidence type="ECO:0000256" key="3">
    <source>
        <dbReference type="ARBA" id="ARBA00022475"/>
    </source>
</evidence>
<dbReference type="STRING" id="1618207.UM93_13235"/>
<dbReference type="PATRIC" id="fig|1618207.4.peg.2683"/>
<dbReference type="PANTHER" id="PTHR30561">
    <property type="entry name" value="SMR FAMILY PROTON-DEPENDENT DRUG EFFLUX TRANSPORTER SUGE"/>
    <property type="match status" value="1"/>
</dbReference>
<dbReference type="GO" id="GO:0015297">
    <property type="term" value="F:antiporter activity"/>
    <property type="evidence" value="ECO:0007669"/>
    <property type="project" value="TreeGrafter"/>
</dbReference>
<keyword evidence="3" id="KW-1003">Cell membrane</keyword>
<dbReference type="AlphaFoldDB" id="A0A0D4C1E5"/>
<dbReference type="InterPro" id="IPR000390">
    <property type="entry name" value="Small_drug/metabolite_transptr"/>
</dbReference>
<keyword evidence="6 8" id="KW-0472">Membrane</keyword>
<feature type="transmembrane region" description="Helical" evidence="8">
    <location>
        <begin position="58"/>
        <end position="80"/>
    </location>
</feature>
<proteinExistence type="inferred from homology"/>
<dbReference type="InterPro" id="IPR045324">
    <property type="entry name" value="Small_multidrug_res"/>
</dbReference>
<keyword evidence="4 7" id="KW-0812">Transmembrane</keyword>
<dbReference type="HOGENOM" id="CLU_133067_0_3_11"/>
<evidence type="ECO:0000256" key="5">
    <source>
        <dbReference type="ARBA" id="ARBA00022989"/>
    </source>
</evidence>
<dbReference type="Gene3D" id="1.10.3730.20">
    <property type="match status" value="1"/>
</dbReference>
<organism evidence="9 10">
    <name type="scientific">Psychromicrobium lacuslunae</name>
    <dbReference type="NCBI Taxonomy" id="1618207"/>
    <lineage>
        <taxon>Bacteria</taxon>
        <taxon>Bacillati</taxon>
        <taxon>Actinomycetota</taxon>
        <taxon>Actinomycetes</taxon>
        <taxon>Micrococcales</taxon>
        <taxon>Micrococcaceae</taxon>
        <taxon>Psychromicrobium</taxon>
    </lineage>
</organism>
<dbReference type="OrthoDB" id="3175079at2"/>
<accession>A0A0D4C1E5</accession>
<keyword evidence="2" id="KW-0813">Transport</keyword>
<feature type="transmembrane region" description="Helical" evidence="8">
    <location>
        <begin position="86"/>
        <end position="102"/>
    </location>
</feature>
<gene>
    <name evidence="9" type="ORF">UM93_13235</name>
</gene>
<protein>
    <submittedName>
        <fullName evidence="9">Cation transporter</fullName>
    </submittedName>
</protein>
<dbReference type="Proteomes" id="UP000061839">
    <property type="component" value="Chromosome"/>
</dbReference>
<dbReference type="GO" id="GO:0005886">
    <property type="term" value="C:plasma membrane"/>
    <property type="evidence" value="ECO:0007669"/>
    <property type="project" value="UniProtKB-SubCell"/>
</dbReference>
<keyword evidence="10" id="KW-1185">Reference proteome</keyword>
<comment type="similarity">
    <text evidence="7">Belongs to the drug/metabolite transporter (DMT) superfamily. Small multidrug resistance (SMR) (TC 2.A.7.1) family.</text>
</comment>
<evidence type="ECO:0000313" key="10">
    <source>
        <dbReference type="Proteomes" id="UP000061839"/>
    </source>
</evidence>
<keyword evidence="5 8" id="KW-1133">Transmembrane helix</keyword>
<dbReference type="EMBL" id="CP011005">
    <property type="protein sequence ID" value="AJT42220.1"/>
    <property type="molecule type" value="Genomic_DNA"/>
</dbReference>
<feature type="transmembrane region" description="Helical" evidence="8">
    <location>
        <begin position="32"/>
        <end position="51"/>
    </location>
</feature>
<evidence type="ECO:0000256" key="7">
    <source>
        <dbReference type="RuleBase" id="RU003942"/>
    </source>
</evidence>
<dbReference type="RefSeq" id="WP_045076018.1">
    <property type="nucleotide sequence ID" value="NZ_CP011005.1"/>
</dbReference>
<evidence type="ECO:0000313" key="9">
    <source>
        <dbReference type="EMBL" id="AJT42220.1"/>
    </source>
</evidence>
<dbReference type="GO" id="GO:0015220">
    <property type="term" value="F:choline transmembrane transporter activity"/>
    <property type="evidence" value="ECO:0007669"/>
    <property type="project" value="TreeGrafter"/>
</dbReference>
<comment type="subcellular location">
    <subcellularLocation>
        <location evidence="1 7">Cell membrane</location>
        <topology evidence="1 7">Multi-pass membrane protein</topology>
    </subcellularLocation>
</comment>
<evidence type="ECO:0000256" key="1">
    <source>
        <dbReference type="ARBA" id="ARBA00004651"/>
    </source>
</evidence>